<proteinExistence type="predicted"/>
<feature type="compositionally biased region" description="Basic and acidic residues" evidence="1">
    <location>
        <begin position="7"/>
        <end position="18"/>
    </location>
</feature>
<comment type="caution">
    <text evidence="2">The sequence shown here is derived from an EMBL/GenBank/DDBJ whole genome shotgun (WGS) entry which is preliminary data.</text>
</comment>
<feature type="region of interest" description="Disordered" evidence="1">
    <location>
        <begin position="1"/>
        <end position="23"/>
    </location>
</feature>
<gene>
    <name evidence="2" type="ORF">VP01_348g9</name>
</gene>
<dbReference type="AlphaFoldDB" id="A0A0L6UWN0"/>
<accession>A0A0L6UWN0</accession>
<name>A0A0L6UWN0_9BASI</name>
<sequence length="222" mass="25256">MPSTKSSFRDWDGLRDRSPVSTATQIKTQKPECLRVYFPIHGVHALCSRIECPPATEEEDECENLAYGAKNPVATRQFYLIAHWRPTASCIQHVSHTKFQNSQNPQMSSGIKATLIRFCDRLSKFSNSQNLPKERGARENCLSISISWIEIYHTAFALCNRPTIITVGIQQPGRANEGHPKSNHLSEDCIWSVTEEFIFRENNHVWCKYLSCPSLTNASRLT</sequence>
<dbReference type="Proteomes" id="UP000037035">
    <property type="component" value="Unassembled WGS sequence"/>
</dbReference>
<dbReference type="VEuPathDB" id="FungiDB:VP01_348g9"/>
<evidence type="ECO:0000256" key="1">
    <source>
        <dbReference type="SAM" id="MobiDB-lite"/>
    </source>
</evidence>
<protein>
    <submittedName>
        <fullName evidence="2">Uncharacterized protein</fullName>
    </submittedName>
</protein>
<reference evidence="2 3" key="1">
    <citation type="submission" date="2015-08" db="EMBL/GenBank/DDBJ databases">
        <title>Next Generation Sequencing and Analysis of the Genome of Puccinia sorghi L Schw, the Causal Agent of Maize Common Rust.</title>
        <authorList>
            <person name="Rochi L."/>
            <person name="Burguener G."/>
            <person name="Darino M."/>
            <person name="Turjanski A."/>
            <person name="Kreff E."/>
            <person name="Dieguez M.J."/>
            <person name="Sacco F."/>
        </authorList>
    </citation>
    <scope>NUCLEOTIDE SEQUENCE [LARGE SCALE GENOMIC DNA]</scope>
    <source>
        <strain evidence="2 3">RO10H11247</strain>
    </source>
</reference>
<evidence type="ECO:0000313" key="3">
    <source>
        <dbReference type="Proteomes" id="UP000037035"/>
    </source>
</evidence>
<keyword evidence="3" id="KW-1185">Reference proteome</keyword>
<dbReference type="EMBL" id="LAVV01008490">
    <property type="protein sequence ID" value="KNZ52662.1"/>
    <property type="molecule type" value="Genomic_DNA"/>
</dbReference>
<dbReference type="OrthoDB" id="2495683at2759"/>
<evidence type="ECO:0000313" key="2">
    <source>
        <dbReference type="EMBL" id="KNZ52662.1"/>
    </source>
</evidence>
<organism evidence="2 3">
    <name type="scientific">Puccinia sorghi</name>
    <dbReference type="NCBI Taxonomy" id="27349"/>
    <lineage>
        <taxon>Eukaryota</taxon>
        <taxon>Fungi</taxon>
        <taxon>Dikarya</taxon>
        <taxon>Basidiomycota</taxon>
        <taxon>Pucciniomycotina</taxon>
        <taxon>Pucciniomycetes</taxon>
        <taxon>Pucciniales</taxon>
        <taxon>Pucciniaceae</taxon>
        <taxon>Puccinia</taxon>
    </lineage>
</organism>